<evidence type="ECO:0008006" key="5">
    <source>
        <dbReference type="Google" id="ProtNLM"/>
    </source>
</evidence>
<evidence type="ECO:0000313" key="3">
    <source>
        <dbReference type="EMBL" id="AEB09185.1"/>
    </source>
</evidence>
<dbReference type="RefSeq" id="WP_013706297.1">
    <property type="nucleotide sequence ID" value="NC_015388.1"/>
</dbReference>
<dbReference type="STRING" id="880072.Desac_1328"/>
<dbReference type="CDD" id="cd05387">
    <property type="entry name" value="BY-kinase"/>
    <property type="match status" value="1"/>
</dbReference>
<reference evidence="3 4" key="1">
    <citation type="journal article" date="2011" name="Stand. Genomic Sci.">
        <title>Complete genome sequence of the acetate-degrading sulfate reducer Desulfobacca acetoxidans type strain (ASRB2).</title>
        <authorList>
            <person name="Goker M."/>
            <person name="Teshima H."/>
            <person name="Lapidus A."/>
            <person name="Nolan M."/>
            <person name="Lucas S."/>
            <person name="Hammon N."/>
            <person name="Deshpande S."/>
            <person name="Cheng J.F."/>
            <person name="Tapia R."/>
            <person name="Han C."/>
            <person name="Goodwin L."/>
            <person name="Pitluck S."/>
            <person name="Huntemann M."/>
            <person name="Liolios K."/>
            <person name="Ivanova N."/>
            <person name="Pagani I."/>
            <person name="Mavromatis K."/>
            <person name="Ovchinikova G."/>
            <person name="Pati A."/>
            <person name="Chen A."/>
            <person name="Palaniappan K."/>
            <person name="Land M."/>
            <person name="Hauser L."/>
            <person name="Brambilla E.M."/>
            <person name="Rohde M."/>
            <person name="Spring S."/>
            <person name="Detter J.C."/>
            <person name="Woyke T."/>
            <person name="Bristow J."/>
            <person name="Eisen J.A."/>
            <person name="Markowitz V."/>
            <person name="Hugenholtz P."/>
            <person name="Kyrpides N.C."/>
            <person name="Klenk H.P."/>
        </authorList>
    </citation>
    <scope>NUCLEOTIDE SEQUENCE [LARGE SCALE GENOMIC DNA]</scope>
    <source>
        <strain evidence="4">ATCC 700848 / DSM 11109 / ASRB2</strain>
    </source>
</reference>
<dbReference type="KEGG" id="dao:Desac_1328"/>
<dbReference type="GO" id="GO:0005886">
    <property type="term" value="C:plasma membrane"/>
    <property type="evidence" value="ECO:0007669"/>
    <property type="project" value="TreeGrafter"/>
</dbReference>
<dbReference type="eggNOG" id="COG0489">
    <property type="taxonomic scope" value="Bacteria"/>
</dbReference>
<dbReference type="PANTHER" id="PTHR32309">
    <property type="entry name" value="TYROSINE-PROTEIN KINASE"/>
    <property type="match status" value="1"/>
</dbReference>
<dbReference type="Proteomes" id="UP000000483">
    <property type="component" value="Chromosome"/>
</dbReference>
<dbReference type="InterPro" id="IPR050445">
    <property type="entry name" value="Bact_polysacc_biosynth/exp"/>
</dbReference>
<dbReference type="PANTHER" id="PTHR32309:SF13">
    <property type="entry name" value="FERRIC ENTEROBACTIN TRANSPORT PROTEIN FEPE"/>
    <property type="match status" value="1"/>
</dbReference>
<dbReference type="SUPFAM" id="SSF52540">
    <property type="entry name" value="P-loop containing nucleoside triphosphate hydrolases"/>
    <property type="match status" value="1"/>
</dbReference>
<sequence>MGLNIKSRKFFSGWQDIFSRPRTLPAGLEAPQSPRTDTEVIDYTGTLRLVRKPPAQRYFANLYEYLMVKEVKKTPGLVLVCSATKGEGATTVALGLANVAARNKQEKILLIDGNFHYPCLSQAWGLRQDIGFIDLLTGARDSAEVAQPTDLSNVWVIGAGGDKEERSRELEHDRLHTVFRKLATHYSFIVIDGPAINEYLESNLFAHYVHNVLLIIAAGISRAPVVSNAIAKFSPQVREKLELVLNRRKYPIPGFIYRKLWKY</sequence>
<evidence type="ECO:0000256" key="2">
    <source>
        <dbReference type="ARBA" id="ARBA00022840"/>
    </source>
</evidence>
<dbReference type="InterPro" id="IPR005702">
    <property type="entry name" value="Wzc-like_C"/>
</dbReference>
<keyword evidence="1" id="KW-0547">Nucleotide-binding</keyword>
<dbReference type="OrthoDB" id="9812433at2"/>
<dbReference type="AlphaFoldDB" id="F2NHJ8"/>
<evidence type="ECO:0000313" key="4">
    <source>
        <dbReference type="Proteomes" id="UP000000483"/>
    </source>
</evidence>
<dbReference type="HOGENOM" id="CLU_052027_2_3_7"/>
<dbReference type="InterPro" id="IPR027417">
    <property type="entry name" value="P-loop_NTPase"/>
</dbReference>
<keyword evidence="2" id="KW-0067">ATP-binding</keyword>
<evidence type="ECO:0000256" key="1">
    <source>
        <dbReference type="ARBA" id="ARBA00022741"/>
    </source>
</evidence>
<name>F2NHJ8_DESAR</name>
<proteinExistence type="predicted"/>
<organism evidence="3 4">
    <name type="scientific">Desulfobacca acetoxidans (strain ATCC 700848 / DSM 11109 / ASRB2)</name>
    <dbReference type="NCBI Taxonomy" id="880072"/>
    <lineage>
        <taxon>Bacteria</taxon>
        <taxon>Pseudomonadati</taxon>
        <taxon>Thermodesulfobacteriota</taxon>
        <taxon>Desulfobaccia</taxon>
        <taxon>Desulfobaccales</taxon>
        <taxon>Desulfobaccaceae</taxon>
        <taxon>Desulfobacca</taxon>
    </lineage>
</organism>
<gene>
    <name evidence="3" type="ordered locus">Desac_1328</name>
</gene>
<keyword evidence="4" id="KW-1185">Reference proteome</keyword>
<accession>F2NHJ8</accession>
<dbReference type="GO" id="GO:0004713">
    <property type="term" value="F:protein tyrosine kinase activity"/>
    <property type="evidence" value="ECO:0007669"/>
    <property type="project" value="TreeGrafter"/>
</dbReference>
<dbReference type="EMBL" id="CP002629">
    <property type="protein sequence ID" value="AEB09185.1"/>
    <property type="molecule type" value="Genomic_DNA"/>
</dbReference>
<reference evidence="4" key="2">
    <citation type="submission" date="2011-03" db="EMBL/GenBank/DDBJ databases">
        <title>The complete genome of Desulfobacca acetoxidans DSM 11109.</title>
        <authorList>
            <consortium name="US DOE Joint Genome Institute (JGI-PGF)"/>
            <person name="Lucas S."/>
            <person name="Copeland A."/>
            <person name="Lapidus A."/>
            <person name="Bruce D."/>
            <person name="Goodwin L."/>
            <person name="Pitluck S."/>
            <person name="Peters L."/>
            <person name="Kyrpides N."/>
            <person name="Mavromatis K."/>
            <person name="Ivanova N."/>
            <person name="Ovchinnikova G."/>
            <person name="Teshima H."/>
            <person name="Detter J.C."/>
            <person name="Han C."/>
            <person name="Land M."/>
            <person name="Hauser L."/>
            <person name="Markowitz V."/>
            <person name="Cheng J.-F."/>
            <person name="Hugenholtz P."/>
            <person name="Woyke T."/>
            <person name="Wu D."/>
            <person name="Spring S."/>
            <person name="Schueler E."/>
            <person name="Brambilla E."/>
            <person name="Klenk H.-P."/>
            <person name="Eisen J.A."/>
        </authorList>
    </citation>
    <scope>NUCLEOTIDE SEQUENCE [LARGE SCALE GENOMIC DNA]</scope>
    <source>
        <strain evidence="4">ATCC 700848 / DSM 11109 / ASRB2</strain>
    </source>
</reference>
<protein>
    <recommendedName>
        <fullName evidence="5">Tyrosine-protein kinase family protein</fullName>
    </recommendedName>
</protein>
<dbReference type="Gene3D" id="3.40.50.300">
    <property type="entry name" value="P-loop containing nucleotide triphosphate hydrolases"/>
    <property type="match status" value="1"/>
</dbReference>